<reference evidence="5 6" key="1">
    <citation type="submission" date="2023-04" db="EMBL/GenBank/DDBJ databases">
        <title>Genome Encyclopedia of Bacteria and Archaea VI: Functional Genomics of Type Strains.</title>
        <authorList>
            <person name="Whitman W."/>
        </authorList>
    </citation>
    <scope>NUCLEOTIDE SEQUENCE [LARGE SCALE GENOMIC DNA]</scope>
    <source>
        <strain evidence="5 6">SG_E_30_P1</strain>
    </source>
</reference>
<name>A0ABT6KNK1_9MICO</name>
<evidence type="ECO:0000256" key="2">
    <source>
        <dbReference type="ARBA" id="ARBA00022723"/>
    </source>
</evidence>
<dbReference type="Gene3D" id="3.20.20.120">
    <property type="entry name" value="Enolase-like C-terminal domain"/>
    <property type="match status" value="1"/>
</dbReference>
<feature type="domain" description="Mandelate racemase/muconate lactonizing enzyme C-terminal" evidence="4">
    <location>
        <begin position="146"/>
        <end position="238"/>
    </location>
</feature>
<keyword evidence="6" id="KW-1185">Reference proteome</keyword>
<dbReference type="SFLD" id="SFLDG00179">
    <property type="entry name" value="mandelate_racemase"/>
    <property type="match status" value="1"/>
</dbReference>
<dbReference type="EMBL" id="JARXVQ010000001">
    <property type="protein sequence ID" value="MDH6181582.1"/>
    <property type="molecule type" value="Genomic_DNA"/>
</dbReference>
<dbReference type="InterPro" id="IPR013342">
    <property type="entry name" value="Mandelate_racemase_C"/>
</dbReference>
<comment type="cofactor">
    <cofactor evidence="1">
        <name>Mg(2+)</name>
        <dbReference type="ChEBI" id="CHEBI:18420"/>
    </cofactor>
</comment>
<proteinExistence type="predicted"/>
<evidence type="ECO:0000259" key="4">
    <source>
        <dbReference type="SMART" id="SM00922"/>
    </source>
</evidence>
<organism evidence="5 6">
    <name type="scientific">Antiquaquibacter oligotrophicus</name>
    <dbReference type="NCBI Taxonomy" id="2880260"/>
    <lineage>
        <taxon>Bacteria</taxon>
        <taxon>Bacillati</taxon>
        <taxon>Actinomycetota</taxon>
        <taxon>Actinomycetes</taxon>
        <taxon>Micrococcales</taxon>
        <taxon>Microbacteriaceae</taxon>
        <taxon>Antiquaquibacter</taxon>
    </lineage>
</organism>
<dbReference type="InterPro" id="IPR036849">
    <property type="entry name" value="Enolase-like_C_sf"/>
</dbReference>
<sequence length="388" mass="41272">MKITAVTPVILGYRKSDPPMSRSFALVRIDTDAGITGWGEASTNWGHSYPTVFAAAVSDVCASALIGQEPRSVRARLADLHTRMDGYLGWEGLTSQTIGAIEMALWDILGRSVNAPVWQLLGGGGGAIDLYGTGTTMFEASAGWHAAYFDQAITAGFGAVKVRLGRTREADVDVVREVRRHVGDGVRIGVDSYWFHDARSALALAEDLAELGVFFFEEPLPQYRTAELAWLAERSPVPIAVGERVFSARQYAELARTRAAGVFQPDASICGGLLECLDIAALAAREGIPVYPHVGGPTAIGLSANLQWASAAGVPLLEYDIDPHQPLVDDLAPSLSLAAISGGMLAPPTGPGLGVEVPDDIAERYPYQPGETYTDVFPQHERGTGAPA</sequence>
<dbReference type="Gene3D" id="3.30.390.10">
    <property type="entry name" value="Enolase-like, N-terminal domain"/>
    <property type="match status" value="1"/>
</dbReference>
<dbReference type="SUPFAM" id="SSF54826">
    <property type="entry name" value="Enolase N-terminal domain-like"/>
    <property type="match status" value="1"/>
</dbReference>
<dbReference type="InterPro" id="IPR013341">
    <property type="entry name" value="Mandelate_racemase_N_dom"/>
</dbReference>
<comment type="caution">
    <text evidence="5">The sequence shown here is derived from an EMBL/GenBank/DDBJ whole genome shotgun (WGS) entry which is preliminary data.</text>
</comment>
<dbReference type="InterPro" id="IPR029065">
    <property type="entry name" value="Enolase_C-like"/>
</dbReference>
<dbReference type="PANTHER" id="PTHR13794:SF58">
    <property type="entry name" value="MITOCHONDRIAL ENOLASE SUPERFAMILY MEMBER 1"/>
    <property type="match status" value="1"/>
</dbReference>
<evidence type="ECO:0000256" key="1">
    <source>
        <dbReference type="ARBA" id="ARBA00001946"/>
    </source>
</evidence>
<dbReference type="InterPro" id="IPR029017">
    <property type="entry name" value="Enolase-like_N"/>
</dbReference>
<dbReference type="PANTHER" id="PTHR13794">
    <property type="entry name" value="ENOLASE SUPERFAMILY, MANDELATE RACEMASE"/>
    <property type="match status" value="1"/>
</dbReference>
<evidence type="ECO:0000313" key="5">
    <source>
        <dbReference type="EMBL" id="MDH6181582.1"/>
    </source>
</evidence>
<dbReference type="SFLD" id="SFLDS00001">
    <property type="entry name" value="Enolase"/>
    <property type="match status" value="1"/>
</dbReference>
<dbReference type="CDD" id="cd03316">
    <property type="entry name" value="MR_like"/>
    <property type="match status" value="1"/>
</dbReference>
<gene>
    <name evidence="5" type="ORF">M2152_001764</name>
</gene>
<dbReference type="InterPro" id="IPR046945">
    <property type="entry name" value="RHMD-like"/>
</dbReference>
<keyword evidence="3" id="KW-0460">Magnesium</keyword>
<dbReference type="SMART" id="SM00922">
    <property type="entry name" value="MR_MLE"/>
    <property type="match status" value="1"/>
</dbReference>
<dbReference type="Pfam" id="PF02746">
    <property type="entry name" value="MR_MLE_N"/>
    <property type="match status" value="1"/>
</dbReference>
<evidence type="ECO:0000256" key="3">
    <source>
        <dbReference type="ARBA" id="ARBA00022842"/>
    </source>
</evidence>
<keyword evidence="2" id="KW-0479">Metal-binding</keyword>
<evidence type="ECO:0000313" key="6">
    <source>
        <dbReference type="Proteomes" id="UP001160142"/>
    </source>
</evidence>
<dbReference type="SUPFAM" id="SSF51604">
    <property type="entry name" value="Enolase C-terminal domain-like"/>
    <property type="match status" value="1"/>
</dbReference>
<dbReference type="Pfam" id="PF13378">
    <property type="entry name" value="MR_MLE_C"/>
    <property type="match status" value="1"/>
</dbReference>
<accession>A0ABT6KNK1</accession>
<dbReference type="RefSeq" id="WP_322133890.1">
    <property type="nucleotide sequence ID" value="NZ_CP085036.1"/>
</dbReference>
<protein>
    <submittedName>
        <fullName evidence="5">L-alanine-DL-glutamate epimerase-like enolase superfamily enzyme</fullName>
    </submittedName>
</protein>
<dbReference type="Proteomes" id="UP001160142">
    <property type="component" value="Unassembled WGS sequence"/>
</dbReference>